<organism evidence="6 7">
    <name type="scientific">Subdoligranulum variabile DSM 15176</name>
    <dbReference type="NCBI Taxonomy" id="411471"/>
    <lineage>
        <taxon>Bacteria</taxon>
        <taxon>Bacillati</taxon>
        <taxon>Bacillota</taxon>
        <taxon>Clostridia</taxon>
        <taxon>Eubacteriales</taxon>
        <taxon>Oscillospiraceae</taxon>
        <taxon>Subdoligranulum</taxon>
    </lineage>
</organism>
<name>D1PQE4_9FIRM</name>
<dbReference type="InterPro" id="IPR011010">
    <property type="entry name" value="DNA_brk_join_enz"/>
</dbReference>
<dbReference type="Gene3D" id="1.10.150.130">
    <property type="match status" value="1"/>
</dbReference>
<dbReference type="Pfam" id="PF02899">
    <property type="entry name" value="Phage_int_SAM_1"/>
    <property type="match status" value="1"/>
</dbReference>
<gene>
    <name evidence="6" type="ORF">SUBVAR_06613</name>
</gene>
<dbReference type="GO" id="GO:0006310">
    <property type="term" value="P:DNA recombination"/>
    <property type="evidence" value="ECO:0007669"/>
    <property type="project" value="UniProtKB-KW"/>
</dbReference>
<dbReference type="InterPro" id="IPR010998">
    <property type="entry name" value="Integrase_recombinase_N"/>
</dbReference>
<dbReference type="AlphaFoldDB" id="D1PQE4"/>
<dbReference type="EMBL" id="ACBY02000040">
    <property type="protein sequence ID" value="EFB75089.1"/>
    <property type="molecule type" value="Genomic_DNA"/>
</dbReference>
<reference evidence="6" key="1">
    <citation type="submission" date="2009-12" db="EMBL/GenBank/DDBJ databases">
        <authorList>
            <person name="Weinstock G."/>
            <person name="Sodergren E."/>
            <person name="Clifton S."/>
            <person name="Fulton L."/>
            <person name="Fulton B."/>
            <person name="Courtney L."/>
            <person name="Fronick C."/>
            <person name="Harrison M."/>
            <person name="Strong C."/>
            <person name="Farmer C."/>
            <person name="Delahaunty K."/>
            <person name="Markovic C."/>
            <person name="Hall O."/>
            <person name="Minx P."/>
            <person name="Tomlinson C."/>
            <person name="Mitreva M."/>
            <person name="Nelson J."/>
            <person name="Hou S."/>
            <person name="Wollam A."/>
            <person name="Pepin K.H."/>
            <person name="Johnson M."/>
            <person name="Bhonagiri V."/>
            <person name="Nash W.E."/>
            <person name="Warren W."/>
            <person name="Chinwalla A."/>
            <person name="Mardis E.R."/>
            <person name="Wilson R.K."/>
        </authorList>
    </citation>
    <scope>NUCLEOTIDE SEQUENCE [LARGE SCALE GENOMIC DNA]</scope>
    <source>
        <strain evidence="6">DSM 15176</strain>
    </source>
</reference>
<evidence type="ECO:0000256" key="2">
    <source>
        <dbReference type="ARBA" id="ARBA00023125"/>
    </source>
</evidence>
<keyword evidence="3" id="KW-0233">DNA recombination</keyword>
<evidence type="ECO:0000256" key="1">
    <source>
        <dbReference type="ARBA" id="ARBA00008857"/>
    </source>
</evidence>
<dbReference type="GO" id="GO:0015074">
    <property type="term" value="P:DNA integration"/>
    <property type="evidence" value="ECO:0007669"/>
    <property type="project" value="InterPro"/>
</dbReference>
<keyword evidence="7" id="KW-1185">Reference proteome</keyword>
<dbReference type="PROSITE" id="PS51900">
    <property type="entry name" value="CB"/>
    <property type="match status" value="1"/>
</dbReference>
<dbReference type="InterPro" id="IPR004107">
    <property type="entry name" value="Integrase_SAM-like_N"/>
</dbReference>
<dbReference type="STRING" id="411471.SUBVAR_06613"/>
<feature type="domain" description="Core-binding (CB)" evidence="5">
    <location>
        <begin position="17"/>
        <end position="97"/>
    </location>
</feature>
<protein>
    <submittedName>
        <fullName evidence="6">Phage integrase SAM-like domain protein</fullName>
    </submittedName>
</protein>
<proteinExistence type="inferred from homology"/>
<accession>D1PQE4</accession>
<dbReference type="HOGENOM" id="CLU_027562_9_2_9"/>
<dbReference type="Gene3D" id="1.10.443.10">
    <property type="entry name" value="Intergrase catalytic core"/>
    <property type="match status" value="1"/>
</dbReference>
<comment type="similarity">
    <text evidence="1">Belongs to the 'phage' integrase family.</text>
</comment>
<evidence type="ECO:0000256" key="4">
    <source>
        <dbReference type="PROSITE-ProRule" id="PRU01248"/>
    </source>
</evidence>
<comment type="caution">
    <text evidence="6">The sequence shown here is derived from an EMBL/GenBank/DDBJ whole genome shotgun (WGS) entry which is preliminary data.</text>
</comment>
<evidence type="ECO:0000259" key="5">
    <source>
        <dbReference type="PROSITE" id="PS51900"/>
    </source>
</evidence>
<evidence type="ECO:0000313" key="7">
    <source>
        <dbReference type="Proteomes" id="UP000003438"/>
    </source>
</evidence>
<dbReference type="GO" id="GO:0003677">
    <property type="term" value="F:DNA binding"/>
    <property type="evidence" value="ECO:0007669"/>
    <property type="project" value="UniProtKB-UniRule"/>
</dbReference>
<dbReference type="eggNOG" id="COG4974">
    <property type="taxonomic scope" value="Bacteria"/>
</dbReference>
<evidence type="ECO:0000313" key="6">
    <source>
        <dbReference type="EMBL" id="EFB75089.1"/>
    </source>
</evidence>
<dbReference type="InterPro" id="IPR013762">
    <property type="entry name" value="Integrase-like_cat_sf"/>
</dbReference>
<dbReference type="Proteomes" id="UP000003438">
    <property type="component" value="Unassembled WGS sequence"/>
</dbReference>
<evidence type="ECO:0000256" key="3">
    <source>
        <dbReference type="ARBA" id="ARBA00023172"/>
    </source>
</evidence>
<dbReference type="InterPro" id="IPR044068">
    <property type="entry name" value="CB"/>
</dbReference>
<sequence>MLEAGRKGVTVEDKKEILPGYPIEQYLQEKKETDWNAETRASYRRILYELQAYLESDGPADAAALRRWQQNLRDAGYRQQSINIRISAANNYFRWCGRYDLLMHHQSEPAAPTPELTRAEYLRLLRAARKHGWHQLYLLVKLFAVTGLPLQCLDQVTPQIVQAGSALLPWRSGRFSFRLPESLRRELLDYIAENAITAGPVFVTRSGKPINRSNLCRKMQELCREAGVPEEKGSPRCLRNLCRATQDNLYASLEQQLQQVYDMLLQAEQESVGWLAGA</sequence>
<dbReference type="SUPFAM" id="SSF56349">
    <property type="entry name" value="DNA breaking-rejoining enzymes"/>
    <property type="match status" value="1"/>
</dbReference>
<keyword evidence="2 4" id="KW-0238">DNA-binding</keyword>